<name>A0A9P3GRE1_9APHY</name>
<feature type="region of interest" description="Disordered" evidence="1">
    <location>
        <begin position="1"/>
        <end position="33"/>
    </location>
</feature>
<dbReference type="AlphaFoldDB" id="A0A9P3GRE1"/>
<comment type="caution">
    <text evidence="2">The sequence shown here is derived from an EMBL/GenBank/DDBJ whole genome shotgun (WGS) entry which is preliminary data.</text>
</comment>
<sequence>MDATRRSSVEKTPPAASTRKGRSGTLAPMTSESRISNYASAREHLRSFSLVPDESLKEPNIAALVSGLRHLAPHVKEAKVRDGLLALAFYGEHIDISEKTNVLAECVREELLPVLEALNDGVEKLNIAQ</sequence>
<gene>
    <name evidence="2" type="ORF">PsYK624_167490</name>
</gene>
<proteinExistence type="predicted"/>
<evidence type="ECO:0000256" key="1">
    <source>
        <dbReference type="SAM" id="MobiDB-lite"/>
    </source>
</evidence>
<dbReference type="EMBL" id="BPQB01000156">
    <property type="protein sequence ID" value="GJF00461.1"/>
    <property type="molecule type" value="Genomic_DNA"/>
</dbReference>
<organism evidence="2 3">
    <name type="scientific">Phanerochaete sordida</name>
    <dbReference type="NCBI Taxonomy" id="48140"/>
    <lineage>
        <taxon>Eukaryota</taxon>
        <taxon>Fungi</taxon>
        <taxon>Dikarya</taxon>
        <taxon>Basidiomycota</taxon>
        <taxon>Agaricomycotina</taxon>
        <taxon>Agaricomycetes</taxon>
        <taxon>Polyporales</taxon>
        <taxon>Phanerochaetaceae</taxon>
        <taxon>Phanerochaete</taxon>
    </lineage>
</organism>
<evidence type="ECO:0000313" key="3">
    <source>
        <dbReference type="Proteomes" id="UP000703269"/>
    </source>
</evidence>
<keyword evidence="3" id="KW-1185">Reference proteome</keyword>
<dbReference type="Proteomes" id="UP000703269">
    <property type="component" value="Unassembled WGS sequence"/>
</dbReference>
<evidence type="ECO:0000313" key="2">
    <source>
        <dbReference type="EMBL" id="GJF00461.1"/>
    </source>
</evidence>
<reference evidence="2 3" key="1">
    <citation type="submission" date="2021-08" db="EMBL/GenBank/DDBJ databases">
        <title>Draft Genome Sequence of Phanerochaete sordida strain YK-624.</title>
        <authorList>
            <person name="Mori T."/>
            <person name="Dohra H."/>
            <person name="Suzuki T."/>
            <person name="Kawagishi H."/>
            <person name="Hirai H."/>
        </authorList>
    </citation>
    <scope>NUCLEOTIDE SEQUENCE [LARGE SCALE GENOMIC DNA]</scope>
    <source>
        <strain evidence="2 3">YK-624</strain>
    </source>
</reference>
<protein>
    <submittedName>
        <fullName evidence="2">Uncharacterized protein</fullName>
    </submittedName>
</protein>
<accession>A0A9P3GRE1</accession>